<protein>
    <submittedName>
        <fullName evidence="2">Acetyltransferase</fullName>
        <ecNumber evidence="2">2.3.1.-</ecNumber>
    </submittedName>
</protein>
<feature type="domain" description="N-acetyltransferase" evidence="1">
    <location>
        <begin position="36"/>
        <end position="199"/>
    </location>
</feature>
<proteinExistence type="predicted"/>
<dbReference type="PANTHER" id="PTHR43441">
    <property type="entry name" value="RIBOSOMAL-PROTEIN-SERINE ACETYLTRANSFERASE"/>
    <property type="match status" value="1"/>
</dbReference>
<dbReference type="PANTHER" id="PTHR43441:SF10">
    <property type="entry name" value="ACETYLTRANSFERASE"/>
    <property type="match status" value="1"/>
</dbReference>
<dbReference type="Pfam" id="PF13302">
    <property type="entry name" value="Acetyltransf_3"/>
    <property type="match status" value="1"/>
</dbReference>
<organism evidence="2 3">
    <name type="scientific">Streptomyces griseus</name>
    <dbReference type="NCBI Taxonomy" id="1911"/>
    <lineage>
        <taxon>Bacteria</taxon>
        <taxon>Bacillati</taxon>
        <taxon>Actinomycetota</taxon>
        <taxon>Actinomycetes</taxon>
        <taxon>Kitasatosporales</taxon>
        <taxon>Streptomycetaceae</taxon>
        <taxon>Streptomyces</taxon>
    </lineage>
</organism>
<evidence type="ECO:0000313" key="3">
    <source>
        <dbReference type="Proteomes" id="UP000254150"/>
    </source>
</evidence>
<dbReference type="SUPFAM" id="SSF55729">
    <property type="entry name" value="Acyl-CoA N-acyltransferases (Nat)"/>
    <property type="match status" value="1"/>
</dbReference>
<accession>A0A380NZS8</accession>
<dbReference type="InterPro" id="IPR051908">
    <property type="entry name" value="Ribosomal_N-acetyltransferase"/>
</dbReference>
<evidence type="ECO:0000313" key="2">
    <source>
        <dbReference type="EMBL" id="SUP57844.1"/>
    </source>
</evidence>
<dbReference type="InterPro" id="IPR000182">
    <property type="entry name" value="GNAT_dom"/>
</dbReference>
<dbReference type="FunFam" id="3.40.630.30:FF:000182">
    <property type="entry name" value="Putative acetyltransferase"/>
    <property type="match status" value="1"/>
</dbReference>
<dbReference type="PROSITE" id="PS51186">
    <property type="entry name" value="GNAT"/>
    <property type="match status" value="1"/>
</dbReference>
<dbReference type="EMBL" id="UHID01000006">
    <property type="protein sequence ID" value="SUP57844.1"/>
    <property type="molecule type" value="Genomic_DNA"/>
</dbReference>
<dbReference type="Proteomes" id="UP000254150">
    <property type="component" value="Unassembled WGS sequence"/>
</dbReference>
<dbReference type="InterPro" id="IPR016181">
    <property type="entry name" value="Acyl_CoA_acyltransferase"/>
</dbReference>
<dbReference type="GO" id="GO:0005737">
    <property type="term" value="C:cytoplasm"/>
    <property type="evidence" value="ECO:0007669"/>
    <property type="project" value="TreeGrafter"/>
</dbReference>
<dbReference type="GO" id="GO:1990189">
    <property type="term" value="F:protein N-terminal-serine acetyltransferase activity"/>
    <property type="evidence" value="ECO:0007669"/>
    <property type="project" value="TreeGrafter"/>
</dbReference>
<dbReference type="AlphaFoldDB" id="A0A380NZS8"/>
<keyword evidence="2" id="KW-0808">Transferase</keyword>
<keyword evidence="2" id="KW-0012">Acyltransferase</keyword>
<dbReference type="EC" id="2.3.1.-" evidence="2"/>
<sequence length="209" mass="23456">MPVPRARRRESIPAHLTRPGDRKALMFIHPLGPEGAELRPLEPWQADEFLAHMDRAREYAGKRNGLPDVVRDRAGSRAFLQTYADRQAADSGRLYGIWQDGTLVGGVLFRTFDPAQGVAEAGCWLEPSAVGRGLVTRACRTIIDWAFTRRGMRRVEWHVATDNAPSIAVARRLGMTREGVMRSAFVHRGRRLDMELWAVLSEEWGGPGE</sequence>
<gene>
    <name evidence="2" type="primary">ydaF_6</name>
    <name evidence="2" type="ORF">NCTC7807_03398</name>
</gene>
<dbReference type="CDD" id="cd04301">
    <property type="entry name" value="NAT_SF"/>
    <property type="match status" value="1"/>
</dbReference>
<dbReference type="GO" id="GO:0008999">
    <property type="term" value="F:protein-N-terminal-alanine acetyltransferase activity"/>
    <property type="evidence" value="ECO:0007669"/>
    <property type="project" value="TreeGrafter"/>
</dbReference>
<name>A0A380NZS8_STRGR</name>
<evidence type="ECO:0000259" key="1">
    <source>
        <dbReference type="PROSITE" id="PS51186"/>
    </source>
</evidence>
<dbReference type="Gene3D" id="3.40.630.30">
    <property type="match status" value="1"/>
</dbReference>
<reference evidence="2 3" key="1">
    <citation type="submission" date="2018-06" db="EMBL/GenBank/DDBJ databases">
        <authorList>
            <consortium name="Pathogen Informatics"/>
            <person name="Doyle S."/>
        </authorList>
    </citation>
    <scope>NUCLEOTIDE SEQUENCE [LARGE SCALE GENOMIC DNA]</scope>
    <source>
        <strain evidence="2 3">NCTC7807</strain>
    </source>
</reference>